<dbReference type="InterPro" id="IPR052019">
    <property type="entry name" value="F420H2_bilvrd_red/Heme_oxyg"/>
</dbReference>
<dbReference type="OrthoDB" id="158738at2"/>
<evidence type="ECO:0000259" key="2">
    <source>
        <dbReference type="Pfam" id="PF01243"/>
    </source>
</evidence>
<keyword evidence="1" id="KW-0560">Oxidoreductase</keyword>
<dbReference type="Pfam" id="PF01243">
    <property type="entry name" value="PNPOx_N"/>
    <property type="match status" value="1"/>
</dbReference>
<dbReference type="NCBIfam" id="TIGR03618">
    <property type="entry name" value="Rv1155_F420"/>
    <property type="match status" value="1"/>
</dbReference>
<dbReference type="InterPro" id="IPR012349">
    <property type="entry name" value="Split_barrel_FMN-bd"/>
</dbReference>
<dbReference type="InterPro" id="IPR019920">
    <property type="entry name" value="F420-binding_dom_put"/>
</dbReference>
<protein>
    <submittedName>
        <fullName evidence="3">PPOX class probable F420-dependent enzyme</fullName>
    </submittedName>
</protein>
<sequence length="166" mass="19160">MGVNQRAQIRMTDEEIASFVERSRTATLSTLGPRGFPHSVAMWYAVVDGLIWFETKAKSQKVRNLRRDDRLTCLIEDGRTYDELRGVSIEGRGVISEDPDDVWRVGVSVWERYNGPYTDEVKPMVEFMMRKRVVVRVEPERVRSWDHRKLGLDPMPLAGTTAQYLA</sequence>
<dbReference type="GO" id="GO:0016627">
    <property type="term" value="F:oxidoreductase activity, acting on the CH-CH group of donors"/>
    <property type="evidence" value="ECO:0007669"/>
    <property type="project" value="TreeGrafter"/>
</dbReference>
<dbReference type="PANTHER" id="PTHR35176:SF6">
    <property type="entry name" value="HEME OXYGENASE HI_0854-RELATED"/>
    <property type="match status" value="1"/>
</dbReference>
<organism evidence="3 4">
    <name type="scientific">Prauserella shujinwangii</name>
    <dbReference type="NCBI Taxonomy" id="1453103"/>
    <lineage>
        <taxon>Bacteria</taxon>
        <taxon>Bacillati</taxon>
        <taxon>Actinomycetota</taxon>
        <taxon>Actinomycetes</taxon>
        <taxon>Pseudonocardiales</taxon>
        <taxon>Pseudonocardiaceae</taxon>
        <taxon>Prauserella</taxon>
    </lineage>
</organism>
<dbReference type="SUPFAM" id="SSF50475">
    <property type="entry name" value="FMN-binding split barrel"/>
    <property type="match status" value="1"/>
</dbReference>
<dbReference type="AlphaFoldDB" id="A0A2T0M0Q1"/>
<reference evidence="3 4" key="1">
    <citation type="submission" date="2018-03" db="EMBL/GenBank/DDBJ databases">
        <title>Genomic Encyclopedia of Type Strains, Phase III (KMG-III): the genomes of soil and plant-associated and newly described type strains.</title>
        <authorList>
            <person name="Whitman W."/>
        </authorList>
    </citation>
    <scope>NUCLEOTIDE SEQUENCE [LARGE SCALE GENOMIC DNA]</scope>
    <source>
        <strain evidence="3 4">CGMCC 4.7125</strain>
    </source>
</reference>
<dbReference type="InterPro" id="IPR011576">
    <property type="entry name" value="Pyridox_Oxase_N"/>
</dbReference>
<evidence type="ECO:0000256" key="1">
    <source>
        <dbReference type="ARBA" id="ARBA00023002"/>
    </source>
</evidence>
<dbReference type="Gene3D" id="2.30.110.10">
    <property type="entry name" value="Electron Transport, Fmn-binding Protein, Chain A"/>
    <property type="match status" value="1"/>
</dbReference>
<dbReference type="GO" id="GO:0070967">
    <property type="term" value="F:coenzyme F420 binding"/>
    <property type="evidence" value="ECO:0007669"/>
    <property type="project" value="TreeGrafter"/>
</dbReference>
<keyword evidence="4" id="KW-1185">Reference proteome</keyword>
<evidence type="ECO:0000313" key="3">
    <source>
        <dbReference type="EMBL" id="PRX50161.1"/>
    </source>
</evidence>
<proteinExistence type="predicted"/>
<evidence type="ECO:0000313" key="4">
    <source>
        <dbReference type="Proteomes" id="UP000238362"/>
    </source>
</evidence>
<gene>
    <name evidence="3" type="ORF">B0I33_102280</name>
</gene>
<dbReference type="Proteomes" id="UP000238362">
    <property type="component" value="Unassembled WGS sequence"/>
</dbReference>
<comment type="caution">
    <text evidence="3">The sequence shown here is derived from an EMBL/GenBank/DDBJ whole genome shotgun (WGS) entry which is preliminary data.</text>
</comment>
<name>A0A2T0M0Q1_9PSEU</name>
<accession>A0A2T0M0Q1</accession>
<dbReference type="GO" id="GO:0005829">
    <property type="term" value="C:cytosol"/>
    <property type="evidence" value="ECO:0007669"/>
    <property type="project" value="TreeGrafter"/>
</dbReference>
<dbReference type="PANTHER" id="PTHR35176">
    <property type="entry name" value="HEME OXYGENASE HI_0854-RELATED"/>
    <property type="match status" value="1"/>
</dbReference>
<feature type="domain" description="Pyridoxamine 5'-phosphate oxidase N-terminal" evidence="2">
    <location>
        <begin position="13"/>
        <end position="145"/>
    </location>
</feature>
<dbReference type="EMBL" id="PVNH01000002">
    <property type="protein sequence ID" value="PRX50161.1"/>
    <property type="molecule type" value="Genomic_DNA"/>
</dbReference>